<name>A0A6J5U6V1_PRUAR</name>
<reference evidence="2 3" key="1">
    <citation type="submission" date="2020-05" db="EMBL/GenBank/DDBJ databases">
        <authorList>
            <person name="Campoy J."/>
            <person name="Schneeberger K."/>
            <person name="Spophaly S."/>
        </authorList>
    </citation>
    <scope>NUCLEOTIDE SEQUENCE [LARGE SCALE GENOMIC DNA]</scope>
    <source>
        <strain evidence="2">PruArmRojPasFocal</strain>
    </source>
</reference>
<organism evidence="2 3">
    <name type="scientific">Prunus armeniaca</name>
    <name type="common">Apricot</name>
    <name type="synonym">Armeniaca vulgaris</name>
    <dbReference type="NCBI Taxonomy" id="36596"/>
    <lineage>
        <taxon>Eukaryota</taxon>
        <taxon>Viridiplantae</taxon>
        <taxon>Streptophyta</taxon>
        <taxon>Embryophyta</taxon>
        <taxon>Tracheophyta</taxon>
        <taxon>Spermatophyta</taxon>
        <taxon>Magnoliopsida</taxon>
        <taxon>eudicotyledons</taxon>
        <taxon>Gunneridae</taxon>
        <taxon>Pentapetalae</taxon>
        <taxon>rosids</taxon>
        <taxon>fabids</taxon>
        <taxon>Rosales</taxon>
        <taxon>Rosaceae</taxon>
        <taxon>Amygdaloideae</taxon>
        <taxon>Amygdaleae</taxon>
        <taxon>Prunus</taxon>
    </lineage>
</organism>
<protein>
    <submittedName>
        <fullName evidence="2">Uncharacterized protein</fullName>
    </submittedName>
</protein>
<evidence type="ECO:0000313" key="3">
    <source>
        <dbReference type="Proteomes" id="UP000507222"/>
    </source>
</evidence>
<feature type="compositionally biased region" description="Acidic residues" evidence="1">
    <location>
        <begin position="310"/>
        <end position="337"/>
    </location>
</feature>
<sequence>MTISSLLQNPFEMITSPSSSSSLVNLLRLHQQEVRFHAMKAAEVEESSNKQGNGPLLEERVHSRPINRPSSPAFMSPNASRLYSVAVTNGTNSTTSLSPETVFLSSIPVNGPSREDAIAASSAFRLNMDLHSSNSSHQLVGFCFLPPPELADMNYTAKGIPDLNLPPPDVSASELVLIIKNRNIFHFINAVCSLVVKQEGLEGLEEYMKNKSSLTELQLCNLYSIRIWNMLSLSRGGEIEKELVEEGLIEALIRVEDLPSPLELVLAPPDPYKASANQDARIDYKYKQASTWFDDNKETLSSDARNYDVVGDEEEDQGSGNYDVDEEEEEEDESSGDEADHHQDQKRKAVAVMDDQDPYDQHLQRKKARHGGALRIDEPANP</sequence>
<evidence type="ECO:0000313" key="2">
    <source>
        <dbReference type="EMBL" id="CAB4270168.1"/>
    </source>
</evidence>
<dbReference type="EMBL" id="CAEKDK010000002">
    <property type="protein sequence ID" value="CAB4270168.1"/>
    <property type="molecule type" value="Genomic_DNA"/>
</dbReference>
<dbReference type="Proteomes" id="UP000507222">
    <property type="component" value="Unassembled WGS sequence"/>
</dbReference>
<dbReference type="AlphaFoldDB" id="A0A6J5U6V1"/>
<evidence type="ECO:0000256" key="1">
    <source>
        <dbReference type="SAM" id="MobiDB-lite"/>
    </source>
</evidence>
<feature type="region of interest" description="Disordered" evidence="1">
    <location>
        <begin position="303"/>
        <end position="382"/>
    </location>
</feature>
<proteinExistence type="predicted"/>
<feature type="compositionally biased region" description="Basic and acidic residues" evidence="1">
    <location>
        <begin position="338"/>
        <end position="347"/>
    </location>
</feature>
<gene>
    <name evidence="2" type="ORF">CURHAP_LOCUS16213</name>
</gene>
<accession>A0A6J5U6V1</accession>